<keyword evidence="3" id="KW-0813">Transport</keyword>
<organism evidence="7 8">
    <name type="scientific">Nocardia salmonicida</name>
    <dbReference type="NCBI Taxonomy" id="53431"/>
    <lineage>
        <taxon>Bacteria</taxon>
        <taxon>Bacillati</taxon>
        <taxon>Actinomycetota</taxon>
        <taxon>Actinomycetes</taxon>
        <taxon>Mycobacteriales</taxon>
        <taxon>Nocardiaceae</taxon>
        <taxon>Nocardia</taxon>
    </lineage>
</organism>
<dbReference type="Pfam" id="PF00496">
    <property type="entry name" value="SBP_bac_5"/>
    <property type="match status" value="1"/>
</dbReference>
<dbReference type="PANTHER" id="PTHR30290:SF10">
    <property type="entry name" value="PERIPLASMIC OLIGOPEPTIDE-BINDING PROTEIN-RELATED"/>
    <property type="match status" value="1"/>
</dbReference>
<evidence type="ECO:0000256" key="5">
    <source>
        <dbReference type="SAM" id="SignalP"/>
    </source>
</evidence>
<feature type="signal peptide" evidence="5">
    <location>
        <begin position="1"/>
        <end position="20"/>
    </location>
</feature>
<evidence type="ECO:0000259" key="6">
    <source>
        <dbReference type="Pfam" id="PF00496"/>
    </source>
</evidence>
<evidence type="ECO:0000313" key="8">
    <source>
        <dbReference type="Proteomes" id="UP001621418"/>
    </source>
</evidence>
<evidence type="ECO:0000256" key="3">
    <source>
        <dbReference type="ARBA" id="ARBA00022448"/>
    </source>
</evidence>
<dbReference type="PROSITE" id="PS51257">
    <property type="entry name" value="PROKAR_LIPOPROTEIN"/>
    <property type="match status" value="1"/>
</dbReference>
<accession>A0ABZ1NGU4</accession>
<evidence type="ECO:0000256" key="2">
    <source>
        <dbReference type="ARBA" id="ARBA00005695"/>
    </source>
</evidence>
<dbReference type="Proteomes" id="UP001621418">
    <property type="component" value="Chromosome"/>
</dbReference>
<dbReference type="RefSeq" id="WP_405151199.1">
    <property type="nucleotide sequence ID" value="NZ_CP109527.1"/>
</dbReference>
<protein>
    <submittedName>
        <fullName evidence="7">ABC transporter substrate-binding protein</fullName>
    </submittedName>
</protein>
<evidence type="ECO:0000256" key="1">
    <source>
        <dbReference type="ARBA" id="ARBA00004196"/>
    </source>
</evidence>
<evidence type="ECO:0000256" key="4">
    <source>
        <dbReference type="ARBA" id="ARBA00022729"/>
    </source>
</evidence>
<dbReference type="EMBL" id="CP109527">
    <property type="protein sequence ID" value="WTY39250.1"/>
    <property type="molecule type" value="Genomic_DNA"/>
</dbReference>
<dbReference type="InterPro" id="IPR030678">
    <property type="entry name" value="Peptide/Ni-bd"/>
</dbReference>
<keyword evidence="4 5" id="KW-0732">Signal</keyword>
<dbReference type="SUPFAM" id="SSF53850">
    <property type="entry name" value="Periplasmic binding protein-like II"/>
    <property type="match status" value="1"/>
</dbReference>
<dbReference type="PIRSF" id="PIRSF002741">
    <property type="entry name" value="MppA"/>
    <property type="match status" value="1"/>
</dbReference>
<comment type="subcellular location">
    <subcellularLocation>
        <location evidence="1">Cell envelope</location>
    </subcellularLocation>
</comment>
<dbReference type="PANTHER" id="PTHR30290">
    <property type="entry name" value="PERIPLASMIC BINDING COMPONENT OF ABC TRANSPORTER"/>
    <property type="match status" value="1"/>
</dbReference>
<keyword evidence="8" id="KW-1185">Reference proteome</keyword>
<dbReference type="Gene3D" id="3.40.190.10">
    <property type="entry name" value="Periplasmic binding protein-like II"/>
    <property type="match status" value="1"/>
</dbReference>
<comment type="similarity">
    <text evidence="2">Belongs to the bacterial solute-binding protein 5 family.</text>
</comment>
<feature type="chain" id="PRO_5047314339" evidence="5">
    <location>
        <begin position="21"/>
        <end position="505"/>
    </location>
</feature>
<feature type="domain" description="Solute-binding protein family 5" evidence="6">
    <location>
        <begin position="74"/>
        <end position="412"/>
    </location>
</feature>
<sequence length="505" mass="53866">MRVKVATLAVATLLSATACAGAVDANRAAPDDNLVLVTNQPNASFDPPLMRIGPQSLCWQAVYDTLLHTDVRGEPKPGMASSWSYSESKLDLTLTLRQDITFSDGTAFDAAAVKTNVDHFKATPGPNGSMTSAFKSVEVTGPHQVVIHLERLDPGLLTNLSSALGAMASPAAIALGNLAVAPTGSGPYTLQASASSTERKVYQRNSAYIDPAAYPFDKLEVQYFADVNPVLNQLKTGQVDAAMVRAGVTKDLEANGINVISNSSEWAGMLLLDRAGVSVPALGDVRVRQALNYAFDRKYISSVTDGNPVPTAQIFNVDSIAYDPALDDYYRYDVEKAKSLLAEAGYGNGFTLPLPDLSAILGPAMNSTVNQALNAIGVTVDWQRASPTNMTADIAAGKIPVTLFQLAANTPWQVITTSVAPNAGFNPLRSQTPELNALIDQVRTAADPAASTAAYRAVNRYVVENAWFVPLFRPSKYFALTPGITTEYQMTGSVPDLSRFQPVKK</sequence>
<dbReference type="InterPro" id="IPR000914">
    <property type="entry name" value="SBP_5_dom"/>
</dbReference>
<proteinExistence type="inferred from homology"/>
<reference evidence="7 8" key="1">
    <citation type="submission" date="2022-10" db="EMBL/GenBank/DDBJ databases">
        <title>The complete genomes of actinobacterial strains from the NBC collection.</title>
        <authorList>
            <person name="Joergensen T.S."/>
            <person name="Alvarez Arevalo M."/>
            <person name="Sterndorff E.B."/>
            <person name="Faurdal D."/>
            <person name="Vuksanovic O."/>
            <person name="Mourched A.-S."/>
            <person name="Charusanti P."/>
            <person name="Shaw S."/>
            <person name="Blin K."/>
            <person name="Weber T."/>
        </authorList>
    </citation>
    <scope>NUCLEOTIDE SEQUENCE [LARGE SCALE GENOMIC DNA]</scope>
    <source>
        <strain evidence="7 8">NBC_01413</strain>
    </source>
</reference>
<dbReference type="InterPro" id="IPR039424">
    <property type="entry name" value="SBP_5"/>
</dbReference>
<name>A0ABZ1NGU4_9NOCA</name>
<dbReference type="Gene3D" id="3.10.105.10">
    <property type="entry name" value="Dipeptide-binding Protein, Domain 3"/>
    <property type="match status" value="1"/>
</dbReference>
<gene>
    <name evidence="7" type="ORF">OG308_16165</name>
</gene>
<evidence type="ECO:0000313" key="7">
    <source>
        <dbReference type="EMBL" id="WTY39250.1"/>
    </source>
</evidence>